<dbReference type="Pfam" id="PF02422">
    <property type="entry name" value="Keratin"/>
    <property type="match status" value="1"/>
</dbReference>
<reference evidence="6" key="2">
    <citation type="submission" date="2025-05" db="UniProtKB">
        <authorList>
            <consortium name="Ensembl"/>
        </authorList>
    </citation>
    <scope>IDENTIFICATION</scope>
</reference>
<comment type="similarity">
    <text evidence="1 5">Belongs to the avian keratin family.</text>
</comment>
<evidence type="ECO:0000256" key="3">
    <source>
        <dbReference type="ARBA" id="ARBA00022744"/>
    </source>
</evidence>
<name>A0A8V5H8G3_MELUD</name>
<dbReference type="GO" id="GO:0005200">
    <property type="term" value="F:structural constituent of cytoskeleton"/>
    <property type="evidence" value="ECO:0007669"/>
    <property type="project" value="InterPro"/>
</dbReference>
<evidence type="ECO:0000313" key="6">
    <source>
        <dbReference type="Ensembl" id="ENSMUNP00000001352.2"/>
    </source>
</evidence>
<dbReference type="Ensembl" id="ENSMUNT00000027033.1">
    <property type="protein sequence ID" value="ENSMUNP00000023149.1"/>
    <property type="gene ID" value="ENSMUNG00000001163.2"/>
</dbReference>
<accession>A0A8C6IQL7</accession>
<keyword evidence="4" id="KW-0007">Acetylation</keyword>
<dbReference type="AlphaFoldDB" id="A0A8V5H8G3"/>
<proteinExistence type="inferred from homology"/>
<protein>
    <recommendedName>
        <fullName evidence="5">Keratin</fullName>
    </recommendedName>
</protein>
<evidence type="ECO:0000256" key="2">
    <source>
        <dbReference type="ARBA" id="ARBA00011806"/>
    </source>
</evidence>
<dbReference type="InterPro" id="IPR003461">
    <property type="entry name" value="Keratin"/>
</dbReference>
<accession>A0A8C6INR4</accession>
<comment type="subunit">
    <text evidence="2 5">The avian keratins (F-ker, S-ker, C-ker and B-ker) are a complex mixture of very similar polypeptides.</text>
</comment>
<reference evidence="6" key="1">
    <citation type="submission" date="2020-03" db="EMBL/GenBank/DDBJ databases">
        <title>Melopsittacus undulatus (budgerigar) genome, bMelUnd1, maternal haplotype with Z.</title>
        <authorList>
            <person name="Gedman G."/>
            <person name="Mountcastle J."/>
            <person name="Haase B."/>
            <person name="Formenti G."/>
            <person name="Wright T."/>
            <person name="Apodaca J."/>
            <person name="Pelan S."/>
            <person name="Chow W."/>
            <person name="Rhie A."/>
            <person name="Howe K."/>
            <person name="Fedrigo O."/>
            <person name="Jarvis E.D."/>
        </authorList>
    </citation>
    <scope>NUCLEOTIDE SEQUENCE [LARGE SCALE GENOMIC DNA]</scope>
</reference>
<evidence type="ECO:0000256" key="1">
    <source>
        <dbReference type="ARBA" id="ARBA00008702"/>
    </source>
</evidence>
<sequence>MQGHHHQRGLGEQQLLRVQVLHEQGMLIPPRALEHSIKACSTPGSASSSLASLSSKNKLCLAHREMSCFRPCPPRPCGTCGPTPLASSCSEPCVARCADSTIAIEASPVLVTLPGPILTSFPQSTAVGSSLSAAVGSALSTGGVPISSGGSLGLGGSGLCLPPPRCSFNC</sequence>
<accession>A0A8V5H8G3</accession>
<evidence type="ECO:0000256" key="4">
    <source>
        <dbReference type="ARBA" id="ARBA00022990"/>
    </source>
</evidence>
<evidence type="ECO:0000313" key="7">
    <source>
        <dbReference type="Proteomes" id="UP000694405"/>
    </source>
</evidence>
<dbReference type="Ensembl" id="ENSMUNT00000001566.2">
    <property type="protein sequence ID" value="ENSMUNP00000001352.2"/>
    <property type="gene ID" value="ENSMUNG00000001163.2"/>
</dbReference>
<dbReference type="Ensembl" id="ENSMUNT00000001565.2">
    <property type="protein sequence ID" value="ENSMUNP00000001351.2"/>
    <property type="gene ID" value="ENSMUNG00000001163.2"/>
</dbReference>
<dbReference type="Proteomes" id="UP000694405">
    <property type="component" value="Chromosome 9"/>
</dbReference>
<organism evidence="6 7">
    <name type="scientific">Melopsittacus undulatus</name>
    <name type="common">Budgerigar</name>
    <name type="synonym">Psittacus undulatus</name>
    <dbReference type="NCBI Taxonomy" id="13146"/>
    <lineage>
        <taxon>Eukaryota</taxon>
        <taxon>Metazoa</taxon>
        <taxon>Chordata</taxon>
        <taxon>Craniata</taxon>
        <taxon>Vertebrata</taxon>
        <taxon>Euteleostomi</taxon>
        <taxon>Archelosauria</taxon>
        <taxon>Archosauria</taxon>
        <taxon>Dinosauria</taxon>
        <taxon>Saurischia</taxon>
        <taxon>Theropoda</taxon>
        <taxon>Coelurosauria</taxon>
        <taxon>Aves</taxon>
        <taxon>Neognathae</taxon>
        <taxon>Neoaves</taxon>
        <taxon>Telluraves</taxon>
        <taxon>Australaves</taxon>
        <taxon>Psittaciformes</taxon>
        <taxon>Psittaculidae</taxon>
        <taxon>Melopsittacus</taxon>
    </lineage>
</organism>
<dbReference type="GO" id="GO:0005882">
    <property type="term" value="C:intermediate filament"/>
    <property type="evidence" value="ECO:0007669"/>
    <property type="project" value="UniProtKB-KW"/>
</dbReference>
<evidence type="ECO:0000256" key="5">
    <source>
        <dbReference type="RuleBase" id="RU364002"/>
    </source>
</evidence>
<keyword evidence="3 5" id="KW-0416">Keratin</keyword>
<keyword evidence="7" id="KW-1185">Reference proteome</keyword>
<dbReference type="PANTHER" id="PTHR31203:SF1">
    <property type="entry name" value="BETA-KERATIN-RELATED PROTEIN-RELATED"/>
    <property type="match status" value="1"/>
</dbReference>
<dbReference type="PANTHER" id="PTHR31203">
    <property type="entry name" value="BETA-KERATIN-RELATED PROTEIN-RELATED"/>
    <property type="match status" value="1"/>
</dbReference>